<dbReference type="RefSeq" id="WP_029312169.1">
    <property type="nucleotide sequence ID" value="NZ_DAOMCH010000036.1"/>
</dbReference>
<dbReference type="OrthoDB" id="9936826at2"/>
<evidence type="ECO:0000256" key="1">
    <source>
        <dbReference type="SAM" id="Coils"/>
    </source>
</evidence>
<keyword evidence="4" id="KW-1185">Reference proteome</keyword>
<name>A0A8G2CL80_ACIRU</name>
<keyword evidence="2" id="KW-1133">Transmembrane helix</keyword>
<feature type="coiled-coil region" evidence="1">
    <location>
        <begin position="6"/>
        <end position="33"/>
    </location>
</feature>
<dbReference type="AlphaFoldDB" id="A0A8G2CL80"/>
<keyword evidence="2" id="KW-0812">Transmembrane</keyword>
<dbReference type="Proteomes" id="UP000186308">
    <property type="component" value="Unassembled WGS sequence"/>
</dbReference>
<evidence type="ECO:0000256" key="2">
    <source>
        <dbReference type="SAM" id="Phobius"/>
    </source>
</evidence>
<evidence type="ECO:0000313" key="4">
    <source>
        <dbReference type="Proteomes" id="UP000186308"/>
    </source>
</evidence>
<sequence length="117" mass="12917">MADDAIALLRDAMADLRSEVGLLQTEVASARRDIVAIEARHMALETWRSRFEMQVETAQDRFVCKSDELVKELSRFHADLAQFRGEQSGGHRVTMIVVGLLSAVVGSIAAHVLHSLS</sequence>
<protein>
    <submittedName>
        <fullName evidence="3">Uncharacterized protein</fullName>
    </submittedName>
</protein>
<accession>A0A8G2CL80</accession>
<keyword evidence="2" id="KW-0472">Membrane</keyword>
<feature type="transmembrane region" description="Helical" evidence="2">
    <location>
        <begin position="93"/>
        <end position="113"/>
    </location>
</feature>
<comment type="caution">
    <text evidence="3">The sequence shown here is derived from an EMBL/GenBank/DDBJ whole genome shotgun (WGS) entry which is preliminary data.</text>
</comment>
<dbReference type="EMBL" id="FTNE01000012">
    <property type="protein sequence ID" value="SIQ95425.1"/>
    <property type="molecule type" value="Genomic_DNA"/>
</dbReference>
<gene>
    <name evidence="3" type="ORF">SAMN05421828_11277</name>
</gene>
<proteinExistence type="predicted"/>
<reference evidence="3 4" key="1">
    <citation type="submission" date="2017-01" db="EMBL/GenBank/DDBJ databases">
        <authorList>
            <person name="Varghese N."/>
            <person name="Submissions S."/>
        </authorList>
    </citation>
    <scope>NUCLEOTIDE SEQUENCE [LARGE SCALE GENOMIC DNA]</scope>
    <source>
        <strain evidence="3 4">ATCC 35905</strain>
    </source>
</reference>
<evidence type="ECO:0000313" key="3">
    <source>
        <dbReference type="EMBL" id="SIQ95425.1"/>
    </source>
</evidence>
<keyword evidence="1" id="KW-0175">Coiled coil</keyword>
<organism evidence="3 4">
    <name type="scientific">Acidiphilium rubrum</name>
    <dbReference type="NCBI Taxonomy" id="526"/>
    <lineage>
        <taxon>Bacteria</taxon>
        <taxon>Pseudomonadati</taxon>
        <taxon>Pseudomonadota</taxon>
        <taxon>Alphaproteobacteria</taxon>
        <taxon>Acetobacterales</taxon>
        <taxon>Acidocellaceae</taxon>
        <taxon>Acidiphilium</taxon>
    </lineage>
</organism>